<accession>A0A9P9L6G0</accession>
<protein>
    <recommendedName>
        <fullName evidence="4">Secreted protein</fullName>
    </recommendedName>
</protein>
<evidence type="ECO:0000313" key="2">
    <source>
        <dbReference type="EMBL" id="KAH7275730.1"/>
    </source>
</evidence>
<keyword evidence="3" id="KW-1185">Reference proteome</keyword>
<dbReference type="Proteomes" id="UP000736672">
    <property type="component" value="Unassembled WGS sequence"/>
</dbReference>
<sequence length="123" mass="14000">MSPFYCPHLLLVFTSFITPFCESIRILTRSTLPTLQAKQRLWPLVVLYEKKPNATGGSELDEEISGHCPRVDWAVFVNGIWKCQVQIWAVPRRAVARMRRDHGILSPLVNTTTIGMNALEIHV</sequence>
<evidence type="ECO:0000313" key="3">
    <source>
        <dbReference type="Proteomes" id="UP000736672"/>
    </source>
</evidence>
<dbReference type="AlphaFoldDB" id="A0A9P9L6G0"/>
<evidence type="ECO:0008006" key="4">
    <source>
        <dbReference type="Google" id="ProtNLM"/>
    </source>
</evidence>
<evidence type="ECO:0000256" key="1">
    <source>
        <dbReference type="SAM" id="SignalP"/>
    </source>
</evidence>
<dbReference type="EMBL" id="JAGTJS010000001">
    <property type="protein sequence ID" value="KAH7275730.1"/>
    <property type="molecule type" value="Genomic_DNA"/>
</dbReference>
<feature type="chain" id="PRO_5040236029" description="Secreted protein" evidence="1">
    <location>
        <begin position="24"/>
        <end position="123"/>
    </location>
</feature>
<gene>
    <name evidence="2" type="ORF">B0J15DRAFT_23162</name>
</gene>
<name>A0A9P9L6G0_FUSSL</name>
<comment type="caution">
    <text evidence="2">The sequence shown here is derived from an EMBL/GenBank/DDBJ whole genome shotgun (WGS) entry which is preliminary data.</text>
</comment>
<reference evidence="2" key="1">
    <citation type="journal article" date="2021" name="Nat. Commun.">
        <title>Genetic determinants of endophytism in the Arabidopsis root mycobiome.</title>
        <authorList>
            <person name="Mesny F."/>
            <person name="Miyauchi S."/>
            <person name="Thiergart T."/>
            <person name="Pickel B."/>
            <person name="Atanasova L."/>
            <person name="Karlsson M."/>
            <person name="Huettel B."/>
            <person name="Barry K.W."/>
            <person name="Haridas S."/>
            <person name="Chen C."/>
            <person name="Bauer D."/>
            <person name="Andreopoulos W."/>
            <person name="Pangilinan J."/>
            <person name="LaButti K."/>
            <person name="Riley R."/>
            <person name="Lipzen A."/>
            <person name="Clum A."/>
            <person name="Drula E."/>
            <person name="Henrissat B."/>
            <person name="Kohler A."/>
            <person name="Grigoriev I.V."/>
            <person name="Martin F.M."/>
            <person name="Hacquard S."/>
        </authorList>
    </citation>
    <scope>NUCLEOTIDE SEQUENCE</scope>
    <source>
        <strain evidence="2">FSSC 5 MPI-SDFR-AT-0091</strain>
    </source>
</reference>
<keyword evidence="1" id="KW-0732">Signal</keyword>
<organism evidence="2 3">
    <name type="scientific">Fusarium solani</name>
    <name type="common">Filamentous fungus</name>
    <dbReference type="NCBI Taxonomy" id="169388"/>
    <lineage>
        <taxon>Eukaryota</taxon>
        <taxon>Fungi</taxon>
        <taxon>Dikarya</taxon>
        <taxon>Ascomycota</taxon>
        <taxon>Pezizomycotina</taxon>
        <taxon>Sordariomycetes</taxon>
        <taxon>Hypocreomycetidae</taxon>
        <taxon>Hypocreales</taxon>
        <taxon>Nectriaceae</taxon>
        <taxon>Fusarium</taxon>
        <taxon>Fusarium solani species complex</taxon>
    </lineage>
</organism>
<feature type="signal peptide" evidence="1">
    <location>
        <begin position="1"/>
        <end position="23"/>
    </location>
</feature>
<proteinExistence type="predicted"/>